<dbReference type="PANTHER" id="PTHR33993">
    <property type="entry name" value="GLYOXALASE-RELATED"/>
    <property type="match status" value="1"/>
</dbReference>
<dbReference type="Pfam" id="PF00903">
    <property type="entry name" value="Glyoxalase"/>
    <property type="match status" value="2"/>
</dbReference>
<dbReference type="InterPro" id="IPR004360">
    <property type="entry name" value="Glyas_Fos-R_dOase_dom"/>
</dbReference>
<evidence type="ECO:0000313" key="2">
    <source>
        <dbReference type="EMBL" id="TMI81023.1"/>
    </source>
</evidence>
<dbReference type="AlphaFoldDB" id="A0A537JBX5"/>
<protein>
    <submittedName>
        <fullName evidence="2">VOC family protein</fullName>
    </submittedName>
</protein>
<comment type="caution">
    <text evidence="2">The sequence shown here is derived from an EMBL/GenBank/DDBJ whole genome shotgun (WGS) entry which is preliminary data.</text>
</comment>
<dbReference type="InterPro" id="IPR037523">
    <property type="entry name" value="VOC_core"/>
</dbReference>
<dbReference type="CDD" id="cd07247">
    <property type="entry name" value="SgaA_N_like"/>
    <property type="match status" value="2"/>
</dbReference>
<evidence type="ECO:0000259" key="1">
    <source>
        <dbReference type="PROSITE" id="PS51819"/>
    </source>
</evidence>
<organism evidence="2 3">
    <name type="scientific">Candidatus Segetimicrobium genomatis</name>
    <dbReference type="NCBI Taxonomy" id="2569760"/>
    <lineage>
        <taxon>Bacteria</taxon>
        <taxon>Bacillati</taxon>
        <taxon>Candidatus Sysuimicrobiota</taxon>
        <taxon>Candidatus Sysuimicrobiia</taxon>
        <taxon>Candidatus Sysuimicrobiales</taxon>
        <taxon>Candidatus Segetimicrobiaceae</taxon>
        <taxon>Candidatus Segetimicrobium</taxon>
    </lineage>
</organism>
<dbReference type="InterPro" id="IPR052164">
    <property type="entry name" value="Anthracycline_SecMetBiosynth"/>
</dbReference>
<dbReference type="Gene3D" id="3.10.180.10">
    <property type="entry name" value="2,3-Dihydroxybiphenyl 1,2-Dioxygenase, domain 1"/>
    <property type="match status" value="2"/>
</dbReference>
<dbReference type="EMBL" id="VBAO01000188">
    <property type="protein sequence ID" value="TMI81023.1"/>
    <property type="molecule type" value="Genomic_DNA"/>
</dbReference>
<accession>A0A537JBX5</accession>
<dbReference type="InterPro" id="IPR029068">
    <property type="entry name" value="Glyas_Bleomycin-R_OHBP_Dase"/>
</dbReference>
<proteinExistence type="predicted"/>
<reference evidence="2 3" key="1">
    <citation type="journal article" date="2019" name="Nat. Microbiol.">
        <title>Mediterranean grassland soil C-N compound turnover is dependent on rainfall and depth, and is mediated by genomically divergent microorganisms.</title>
        <authorList>
            <person name="Diamond S."/>
            <person name="Andeer P.F."/>
            <person name="Li Z."/>
            <person name="Crits-Christoph A."/>
            <person name="Burstein D."/>
            <person name="Anantharaman K."/>
            <person name="Lane K.R."/>
            <person name="Thomas B.C."/>
            <person name="Pan C."/>
            <person name="Northen T.R."/>
            <person name="Banfield J.F."/>
        </authorList>
    </citation>
    <scope>NUCLEOTIDE SEQUENCE [LARGE SCALE GENOMIC DNA]</scope>
    <source>
        <strain evidence="2">NP_7</strain>
    </source>
</reference>
<evidence type="ECO:0000313" key="3">
    <source>
        <dbReference type="Proteomes" id="UP000320048"/>
    </source>
</evidence>
<dbReference type="PANTHER" id="PTHR33993:SF14">
    <property type="entry name" value="GB|AAF24581.1"/>
    <property type="match status" value="1"/>
</dbReference>
<dbReference type="SUPFAM" id="SSF54593">
    <property type="entry name" value="Glyoxalase/Bleomycin resistance protein/Dihydroxybiphenyl dioxygenase"/>
    <property type="match status" value="2"/>
</dbReference>
<dbReference type="PROSITE" id="PS51819">
    <property type="entry name" value="VOC"/>
    <property type="match status" value="2"/>
</dbReference>
<feature type="domain" description="VOC" evidence="1">
    <location>
        <begin position="143"/>
        <end position="259"/>
    </location>
</feature>
<feature type="domain" description="VOC" evidence="1">
    <location>
        <begin position="11"/>
        <end position="129"/>
    </location>
</feature>
<sequence>MTTRTEYAHGEFCWADLAATDPAAAKRFYGSLFGWQCVDMPAGPGMTYTMCSLKNQHAAALYALDKERQSQGVPPHWLPYINVRNADASAKKASQGGGKVLNGPFDVLDVGRMAGIQDPTGAYFAIWEAKKHIGAGIIGEPGAMCWNELMTPNVDVAGRFYSTTFDWTTEPMGMGPAGTYTIFKAGTTQIGGMMARPPQMNEVPPHWLTYFAVADCDASAKKVGQLGGQVLRPPADIPNIGRFAVCRDGQGAAFAIFQPQTP</sequence>
<gene>
    <name evidence="2" type="ORF">E6H04_07570</name>
</gene>
<name>A0A537JBX5_9BACT</name>
<dbReference type="Proteomes" id="UP000320048">
    <property type="component" value="Unassembled WGS sequence"/>
</dbReference>